<reference evidence="1" key="1">
    <citation type="submission" date="2018-01" db="EMBL/GenBank/DDBJ databases">
        <authorList>
            <person name="Clerissi C."/>
        </authorList>
    </citation>
    <scope>NUCLEOTIDE SEQUENCE</scope>
    <source>
        <strain evidence="1">Cupriavidus taiwanensis STM 8556</strain>
    </source>
</reference>
<gene>
    <name evidence="1" type="ORF">CBM2613_B150048</name>
</gene>
<organism evidence="1">
    <name type="scientific">Cupriavidus taiwanensis</name>
    <dbReference type="NCBI Taxonomy" id="164546"/>
    <lineage>
        <taxon>Bacteria</taxon>
        <taxon>Pseudomonadati</taxon>
        <taxon>Pseudomonadota</taxon>
        <taxon>Betaproteobacteria</taxon>
        <taxon>Burkholderiales</taxon>
        <taxon>Burkholderiaceae</taxon>
        <taxon>Cupriavidus</taxon>
    </lineage>
</organism>
<proteinExistence type="predicted"/>
<protein>
    <submittedName>
        <fullName evidence="1">Uncharacterized protein</fullName>
    </submittedName>
</protein>
<accession>A0A375E771</accession>
<dbReference type="EMBL" id="OFTH01000040">
    <property type="protein sequence ID" value="SOZ70065.1"/>
    <property type="molecule type" value="Genomic_DNA"/>
</dbReference>
<name>A0A375E771_9BURK</name>
<evidence type="ECO:0000313" key="1">
    <source>
        <dbReference type="EMBL" id="SOZ70065.1"/>
    </source>
</evidence>
<comment type="caution">
    <text evidence="1">The sequence shown here is derived from an EMBL/GenBank/DDBJ whole genome shotgun (WGS) entry which is preliminary data.</text>
</comment>
<sequence length="44" mass="4946">MQHAAALPGAVAATERLQLVRKLHQWPFRQHQESLEIKQLPCGG</sequence>
<dbReference type="AlphaFoldDB" id="A0A375E771"/>
<dbReference type="Proteomes" id="UP000256952">
    <property type="component" value="Chromosome CBM2613_b"/>
</dbReference>